<dbReference type="GO" id="GO:0016301">
    <property type="term" value="F:kinase activity"/>
    <property type="evidence" value="ECO:0007669"/>
    <property type="project" value="UniProtKB-KW"/>
</dbReference>
<dbReference type="Proteomes" id="UP000602510">
    <property type="component" value="Unassembled WGS sequence"/>
</dbReference>
<evidence type="ECO:0000256" key="7">
    <source>
        <dbReference type="ARBA" id="ARBA00022741"/>
    </source>
</evidence>
<sequence length="246" mass="27546">MDYELLGDDAKLACSYPDLPRSVISILLADNYLVLTVTEFQEYGVVTRTNNSVTLGERKNMNLSSCNAMLPTPTKKDADDLSNSRLVLRPFDRAIKVIAKIENERKFEIFGDIFYKTDDIMAARGDLKSVIIIDFMQHVVILLLKSSDWRAVPLRTCYRNPGWLLLSAQKAWTSSAHFRRVVTVRSLPRQHHCASTIKHGVGGIRTLCTIPDVDLSERKCCIELHGVTLVVGHITLRSSSATLAAQ</sequence>
<evidence type="ECO:0000313" key="14">
    <source>
        <dbReference type="EMBL" id="KAF4040257.1"/>
    </source>
</evidence>
<evidence type="ECO:0000313" key="15">
    <source>
        <dbReference type="Proteomes" id="UP000602510"/>
    </source>
</evidence>
<keyword evidence="15" id="KW-1185">Reference proteome</keyword>
<keyword evidence="10" id="KW-0460">Magnesium</keyword>
<evidence type="ECO:0000256" key="8">
    <source>
        <dbReference type="ARBA" id="ARBA00022777"/>
    </source>
</evidence>
<keyword evidence="7" id="KW-0547">Nucleotide-binding</keyword>
<reference evidence="14" key="1">
    <citation type="submission" date="2020-04" db="EMBL/GenBank/DDBJ databases">
        <title>Hybrid Assembly of Korean Phytophthora infestans isolates.</title>
        <authorList>
            <person name="Prokchorchik M."/>
            <person name="Lee Y."/>
            <person name="Seo J."/>
            <person name="Cho J.-H."/>
            <person name="Park Y.-E."/>
            <person name="Jang D.-C."/>
            <person name="Im J.-S."/>
            <person name="Choi J.-G."/>
            <person name="Park H.-J."/>
            <person name="Lee G.-B."/>
            <person name="Lee Y.-G."/>
            <person name="Hong S.-Y."/>
            <person name="Cho K."/>
            <person name="Sohn K.H."/>
        </authorList>
    </citation>
    <scope>NUCLEOTIDE SEQUENCE</scope>
    <source>
        <strain evidence="14">KR_1_A1</strain>
    </source>
</reference>
<evidence type="ECO:0000259" key="13">
    <source>
        <dbReference type="Pfam" id="PF00224"/>
    </source>
</evidence>
<organism evidence="14 15">
    <name type="scientific">Phytophthora infestans</name>
    <name type="common">Potato late blight agent</name>
    <name type="synonym">Botrytis infestans</name>
    <dbReference type="NCBI Taxonomy" id="4787"/>
    <lineage>
        <taxon>Eukaryota</taxon>
        <taxon>Sar</taxon>
        <taxon>Stramenopiles</taxon>
        <taxon>Oomycota</taxon>
        <taxon>Peronosporomycetes</taxon>
        <taxon>Peronosporales</taxon>
        <taxon>Peronosporaceae</taxon>
        <taxon>Phytophthora</taxon>
    </lineage>
</organism>
<comment type="similarity">
    <text evidence="3">Belongs to the pyruvate kinase family.</text>
</comment>
<proteinExistence type="inferred from homology"/>
<dbReference type="UniPathway" id="UPA00109">
    <property type="reaction ID" value="UER00188"/>
</dbReference>
<dbReference type="GO" id="GO:0030955">
    <property type="term" value="F:potassium ion binding"/>
    <property type="evidence" value="ECO:0007669"/>
    <property type="project" value="InterPro"/>
</dbReference>
<dbReference type="InterPro" id="IPR015813">
    <property type="entry name" value="Pyrv/PenolPyrv_kinase-like_dom"/>
</dbReference>
<dbReference type="SUPFAM" id="SSF50800">
    <property type="entry name" value="PK beta-barrel domain-like"/>
    <property type="match status" value="1"/>
</dbReference>
<evidence type="ECO:0000256" key="3">
    <source>
        <dbReference type="ARBA" id="ARBA00008663"/>
    </source>
</evidence>
<dbReference type="InterPro" id="IPR015806">
    <property type="entry name" value="Pyrv_Knase_insert_dom_sf"/>
</dbReference>
<keyword evidence="5" id="KW-0808">Transferase</keyword>
<dbReference type="GO" id="GO:0005524">
    <property type="term" value="F:ATP binding"/>
    <property type="evidence" value="ECO:0007669"/>
    <property type="project" value="UniProtKB-KW"/>
</dbReference>
<protein>
    <recommendedName>
        <fullName evidence="4">pyruvate kinase</fullName>
        <ecNumber evidence="4">2.7.1.40</ecNumber>
    </recommendedName>
</protein>
<dbReference type="InterPro" id="IPR015793">
    <property type="entry name" value="Pyrv_Knase_brl"/>
</dbReference>
<dbReference type="AlphaFoldDB" id="A0A833S4F3"/>
<keyword evidence="8 14" id="KW-0418">Kinase</keyword>
<dbReference type="InterPro" id="IPR011037">
    <property type="entry name" value="Pyrv_Knase-like_insert_dom_sf"/>
</dbReference>
<evidence type="ECO:0000256" key="1">
    <source>
        <dbReference type="ARBA" id="ARBA00001958"/>
    </source>
</evidence>
<evidence type="ECO:0000256" key="5">
    <source>
        <dbReference type="ARBA" id="ARBA00022679"/>
    </source>
</evidence>
<evidence type="ECO:0000256" key="4">
    <source>
        <dbReference type="ARBA" id="ARBA00012142"/>
    </source>
</evidence>
<evidence type="ECO:0000256" key="10">
    <source>
        <dbReference type="ARBA" id="ARBA00022842"/>
    </source>
</evidence>
<evidence type="ECO:0000256" key="11">
    <source>
        <dbReference type="ARBA" id="ARBA00023152"/>
    </source>
</evidence>
<dbReference type="EMBL" id="WSZM01000149">
    <property type="protein sequence ID" value="KAF4040257.1"/>
    <property type="molecule type" value="Genomic_DNA"/>
</dbReference>
<comment type="cofactor">
    <cofactor evidence="1">
        <name>K(+)</name>
        <dbReference type="ChEBI" id="CHEBI:29103"/>
    </cofactor>
</comment>
<accession>A0A833S4F3</accession>
<dbReference type="PANTHER" id="PTHR11817">
    <property type="entry name" value="PYRUVATE KINASE"/>
    <property type="match status" value="1"/>
</dbReference>
<evidence type="ECO:0000256" key="6">
    <source>
        <dbReference type="ARBA" id="ARBA00022723"/>
    </source>
</evidence>
<dbReference type="InterPro" id="IPR040442">
    <property type="entry name" value="Pyrv_kinase-like_dom_sf"/>
</dbReference>
<gene>
    <name evidence="14" type="ORF">GN244_ATG07445</name>
</gene>
<name>A0A833S4F3_PHYIN</name>
<dbReference type="EC" id="2.7.1.40" evidence="4"/>
<evidence type="ECO:0000256" key="12">
    <source>
        <dbReference type="ARBA" id="ARBA00023317"/>
    </source>
</evidence>
<keyword evidence="6" id="KW-0479">Metal-binding</keyword>
<dbReference type="InterPro" id="IPR001697">
    <property type="entry name" value="Pyr_Knase"/>
</dbReference>
<dbReference type="SUPFAM" id="SSF51621">
    <property type="entry name" value="Phosphoenolpyruvate/pyruvate domain"/>
    <property type="match status" value="1"/>
</dbReference>
<evidence type="ECO:0000256" key="2">
    <source>
        <dbReference type="ARBA" id="ARBA00004997"/>
    </source>
</evidence>
<feature type="domain" description="Pyruvate kinase barrel" evidence="13">
    <location>
        <begin position="77"/>
        <end position="128"/>
    </location>
</feature>
<comment type="pathway">
    <text evidence="2">Carbohydrate degradation; glycolysis; pyruvate from D-glyceraldehyde 3-phosphate: step 5/5.</text>
</comment>
<dbReference type="GO" id="GO:0000287">
    <property type="term" value="F:magnesium ion binding"/>
    <property type="evidence" value="ECO:0007669"/>
    <property type="project" value="InterPro"/>
</dbReference>
<keyword evidence="12 14" id="KW-0670">Pyruvate</keyword>
<dbReference type="Pfam" id="PF00224">
    <property type="entry name" value="PK"/>
    <property type="match status" value="1"/>
</dbReference>
<keyword evidence="11" id="KW-0324">Glycolysis</keyword>
<dbReference type="GO" id="GO:0004743">
    <property type="term" value="F:pyruvate kinase activity"/>
    <property type="evidence" value="ECO:0007669"/>
    <property type="project" value="UniProtKB-EC"/>
</dbReference>
<keyword evidence="9" id="KW-0067">ATP-binding</keyword>
<evidence type="ECO:0000256" key="9">
    <source>
        <dbReference type="ARBA" id="ARBA00022840"/>
    </source>
</evidence>
<dbReference type="Gene3D" id="2.40.33.10">
    <property type="entry name" value="PK beta-barrel domain-like"/>
    <property type="match status" value="1"/>
</dbReference>
<dbReference type="Gene3D" id="3.20.20.60">
    <property type="entry name" value="Phosphoenolpyruvate-binding domains"/>
    <property type="match status" value="1"/>
</dbReference>
<comment type="caution">
    <text evidence="14">The sequence shown here is derived from an EMBL/GenBank/DDBJ whole genome shotgun (WGS) entry which is preliminary data.</text>
</comment>